<accession>A0ABX6M947</accession>
<gene>
    <name evidence="2" type="ORF">HH213_11150</name>
</gene>
<feature type="compositionally biased region" description="Basic and acidic residues" evidence="1">
    <location>
        <begin position="49"/>
        <end position="62"/>
    </location>
</feature>
<protein>
    <recommendedName>
        <fullName evidence="4">Flagellar hook-length control protein FliK</fullName>
    </recommendedName>
</protein>
<organism evidence="2 3">
    <name type="scientific">Duganella dendranthematis</name>
    <dbReference type="NCBI Taxonomy" id="2728021"/>
    <lineage>
        <taxon>Bacteria</taxon>
        <taxon>Pseudomonadati</taxon>
        <taxon>Pseudomonadota</taxon>
        <taxon>Betaproteobacteria</taxon>
        <taxon>Burkholderiales</taxon>
        <taxon>Oxalobacteraceae</taxon>
        <taxon>Telluria group</taxon>
        <taxon>Duganella</taxon>
    </lineage>
</organism>
<sequence length="83" mass="8966">MNVIKPMPSNFVPTFAVQDKPTMAQFDASNAPVLRAVSSSETETAPSRVVDHKSTDSAHKEPSHEELLQDLFAQLANASGNEV</sequence>
<proteinExistence type="predicted"/>
<dbReference type="EMBL" id="CP051684">
    <property type="protein sequence ID" value="QJD90589.1"/>
    <property type="molecule type" value="Genomic_DNA"/>
</dbReference>
<evidence type="ECO:0000313" key="3">
    <source>
        <dbReference type="Proteomes" id="UP000503117"/>
    </source>
</evidence>
<keyword evidence="3" id="KW-1185">Reference proteome</keyword>
<reference evidence="2 3" key="1">
    <citation type="submission" date="2020-04" db="EMBL/GenBank/DDBJ databases">
        <title>Genome sequencing of novel species.</title>
        <authorList>
            <person name="Heo J."/>
            <person name="Kim S.-J."/>
            <person name="Kim J.-S."/>
            <person name="Hong S.-B."/>
            <person name="Kwon S.-W."/>
        </authorList>
    </citation>
    <scope>NUCLEOTIDE SEQUENCE [LARGE SCALE GENOMIC DNA]</scope>
    <source>
        <strain evidence="2 3">AF9R3</strain>
    </source>
</reference>
<dbReference type="RefSeq" id="WP_169112296.1">
    <property type="nucleotide sequence ID" value="NZ_CP051684.1"/>
</dbReference>
<evidence type="ECO:0008006" key="4">
    <source>
        <dbReference type="Google" id="ProtNLM"/>
    </source>
</evidence>
<feature type="region of interest" description="Disordered" evidence="1">
    <location>
        <begin position="38"/>
        <end position="62"/>
    </location>
</feature>
<name>A0ABX6M947_9BURK</name>
<evidence type="ECO:0000256" key="1">
    <source>
        <dbReference type="SAM" id="MobiDB-lite"/>
    </source>
</evidence>
<evidence type="ECO:0000313" key="2">
    <source>
        <dbReference type="EMBL" id="QJD90589.1"/>
    </source>
</evidence>
<dbReference type="Proteomes" id="UP000503117">
    <property type="component" value="Chromosome"/>
</dbReference>